<dbReference type="AlphaFoldDB" id="A0A9P6R9U2"/>
<feature type="chain" id="PRO_5040395391" evidence="2">
    <location>
        <begin position="31"/>
        <end position="117"/>
    </location>
</feature>
<evidence type="ECO:0000256" key="1">
    <source>
        <dbReference type="SAM" id="MobiDB-lite"/>
    </source>
</evidence>
<evidence type="ECO:0000313" key="4">
    <source>
        <dbReference type="Proteomes" id="UP000823405"/>
    </source>
</evidence>
<proteinExistence type="predicted"/>
<evidence type="ECO:0000313" key="3">
    <source>
        <dbReference type="EMBL" id="KAG0314141.1"/>
    </source>
</evidence>
<dbReference type="EMBL" id="JAAAIN010000465">
    <property type="protein sequence ID" value="KAG0314141.1"/>
    <property type="molecule type" value="Genomic_DNA"/>
</dbReference>
<gene>
    <name evidence="3" type="ORF">BGZ97_009599</name>
</gene>
<feature type="region of interest" description="Disordered" evidence="1">
    <location>
        <begin position="94"/>
        <end position="117"/>
    </location>
</feature>
<name>A0A9P6R9U2_9FUNG</name>
<evidence type="ECO:0000256" key="2">
    <source>
        <dbReference type="SAM" id="SignalP"/>
    </source>
</evidence>
<comment type="caution">
    <text evidence="3">The sequence shown here is derived from an EMBL/GenBank/DDBJ whole genome shotgun (WGS) entry which is preliminary data.</text>
</comment>
<accession>A0A9P6R9U2</accession>
<keyword evidence="4" id="KW-1185">Reference proteome</keyword>
<reference evidence="3" key="1">
    <citation type="journal article" date="2020" name="Fungal Divers.">
        <title>Resolving the Mortierellaceae phylogeny through synthesis of multi-gene phylogenetics and phylogenomics.</title>
        <authorList>
            <person name="Vandepol N."/>
            <person name="Liber J."/>
            <person name="Desiro A."/>
            <person name="Na H."/>
            <person name="Kennedy M."/>
            <person name="Barry K."/>
            <person name="Grigoriev I.V."/>
            <person name="Miller A.N."/>
            <person name="O'Donnell K."/>
            <person name="Stajich J.E."/>
            <person name="Bonito G."/>
        </authorList>
    </citation>
    <scope>NUCLEOTIDE SEQUENCE</scope>
    <source>
        <strain evidence="3">NVP60</strain>
    </source>
</reference>
<keyword evidence="2" id="KW-0732">Signal</keyword>
<dbReference type="OrthoDB" id="10602467at2759"/>
<dbReference type="Proteomes" id="UP000823405">
    <property type="component" value="Unassembled WGS sequence"/>
</dbReference>
<sequence length="117" mass="13218">MRASLPTKLATLTMVFLLITTLAFTNTAHASPILAPGTAPAVDTFLHDELSRPYFDSALDRRVIDTAQQANSEEPEDGMHIHMDRWRRRDYDLDNKPDDYSASSQDGYDGGDFRSRR</sequence>
<organism evidence="3 4">
    <name type="scientific">Linnemannia gamsii</name>
    <dbReference type="NCBI Taxonomy" id="64522"/>
    <lineage>
        <taxon>Eukaryota</taxon>
        <taxon>Fungi</taxon>
        <taxon>Fungi incertae sedis</taxon>
        <taxon>Mucoromycota</taxon>
        <taxon>Mortierellomycotina</taxon>
        <taxon>Mortierellomycetes</taxon>
        <taxon>Mortierellales</taxon>
        <taxon>Mortierellaceae</taxon>
        <taxon>Linnemannia</taxon>
    </lineage>
</organism>
<protein>
    <submittedName>
        <fullName evidence="3">Uncharacterized protein</fullName>
    </submittedName>
</protein>
<feature type="signal peptide" evidence="2">
    <location>
        <begin position="1"/>
        <end position="30"/>
    </location>
</feature>